<evidence type="ECO:0000259" key="2">
    <source>
        <dbReference type="Pfam" id="PF05699"/>
    </source>
</evidence>
<protein>
    <submittedName>
        <fullName evidence="3">Putative zinc finger BED domain-containing protein 1-like isoform X1</fullName>
    </submittedName>
</protein>
<feature type="region of interest" description="Disordered" evidence="1">
    <location>
        <begin position="1"/>
        <end position="36"/>
    </location>
</feature>
<evidence type="ECO:0000313" key="4">
    <source>
        <dbReference type="Proteomes" id="UP000230750"/>
    </source>
</evidence>
<dbReference type="AlphaFoldDB" id="A0A2G8K0D2"/>
<gene>
    <name evidence="3" type="ORF">BSL78_21698</name>
</gene>
<feature type="domain" description="HAT C-terminal dimerisation" evidence="2">
    <location>
        <begin position="487"/>
        <end position="567"/>
    </location>
</feature>
<feature type="region of interest" description="Disordered" evidence="1">
    <location>
        <begin position="433"/>
        <end position="454"/>
    </location>
</feature>
<dbReference type="EMBL" id="MRZV01001018">
    <property type="protein sequence ID" value="PIK41450.1"/>
    <property type="molecule type" value="Genomic_DNA"/>
</dbReference>
<dbReference type="InterPro" id="IPR012337">
    <property type="entry name" value="RNaseH-like_sf"/>
</dbReference>
<dbReference type="OrthoDB" id="1607513at2759"/>
<feature type="compositionally biased region" description="Basic and acidic residues" evidence="1">
    <location>
        <begin position="1"/>
        <end position="11"/>
    </location>
</feature>
<evidence type="ECO:0000313" key="3">
    <source>
        <dbReference type="EMBL" id="PIK41450.1"/>
    </source>
</evidence>
<dbReference type="PANTHER" id="PTHR46481">
    <property type="entry name" value="ZINC FINGER BED DOMAIN-CONTAINING PROTEIN 4"/>
    <property type="match status" value="1"/>
</dbReference>
<feature type="compositionally biased region" description="Low complexity" evidence="1">
    <location>
        <begin position="17"/>
        <end position="33"/>
    </location>
</feature>
<dbReference type="GO" id="GO:0046983">
    <property type="term" value="F:protein dimerization activity"/>
    <property type="evidence" value="ECO:0007669"/>
    <property type="project" value="InterPro"/>
</dbReference>
<sequence length="567" mass="63127">MSMSHPKEYDLAKGVQAKAANAGSSEGAGSSKVSKQRRLTDFEPYDRSGMKWKQLTKSVTFAIAKDVLPIYSVEKEGLRSLLKAFDHRYELPGRNYFSKTALPALYNEVKAKVKHSLSESTYFALTADMWSSRTTEPFLGVTVHFINSNWEMKSYCLQTLYFPESHTGQNIAESLQNTLADWGLNETNLVAITTDNGANIVKACQDISWPRLPCFGHNLHLSIGNSMKADDRVSRAIGVAKGIVAAFGNSFKRRSRLDAHQQAENLPQHSLISECETRWGSRQKMIATWVIEQETAVRLTLAEDGRAIHMIPRWQDILVLKDLNAALEPVAQFTGTLSGEQYVTVSTIVPTLALFATEDFMGEKEGDSELKASIKKKMLKYMSGKYDDAWVKKIVNRSTLLDPRYKGNYIDADVLTVIKRDLVEEMSAKEIQAQQGPTGITAAPARQGTPEPPTILPKKIALSTLLSKVRKTTVSASGSPEDKARRELEAYLAFPAIEFEESPLEWWKGYHKLYPSLTDLAKKYLCIPATSSPSERVFSKAGGVVTAKRALLKPEKVNMLTFLSTNL</sequence>
<comment type="caution">
    <text evidence="3">The sequence shown here is derived from an EMBL/GenBank/DDBJ whole genome shotgun (WGS) entry which is preliminary data.</text>
</comment>
<dbReference type="Pfam" id="PF05699">
    <property type="entry name" value="Dimer_Tnp_hAT"/>
    <property type="match status" value="1"/>
</dbReference>
<reference evidence="3 4" key="1">
    <citation type="journal article" date="2017" name="PLoS Biol.">
        <title>The sea cucumber genome provides insights into morphological evolution and visceral regeneration.</title>
        <authorList>
            <person name="Zhang X."/>
            <person name="Sun L."/>
            <person name="Yuan J."/>
            <person name="Sun Y."/>
            <person name="Gao Y."/>
            <person name="Zhang L."/>
            <person name="Li S."/>
            <person name="Dai H."/>
            <person name="Hamel J.F."/>
            <person name="Liu C."/>
            <person name="Yu Y."/>
            <person name="Liu S."/>
            <person name="Lin W."/>
            <person name="Guo K."/>
            <person name="Jin S."/>
            <person name="Xu P."/>
            <person name="Storey K.B."/>
            <person name="Huan P."/>
            <person name="Zhang T."/>
            <person name="Zhou Y."/>
            <person name="Zhang J."/>
            <person name="Lin C."/>
            <person name="Li X."/>
            <person name="Xing L."/>
            <person name="Huo D."/>
            <person name="Sun M."/>
            <person name="Wang L."/>
            <person name="Mercier A."/>
            <person name="Li F."/>
            <person name="Yang H."/>
            <person name="Xiang J."/>
        </authorList>
    </citation>
    <scope>NUCLEOTIDE SEQUENCE [LARGE SCALE GENOMIC DNA]</scope>
    <source>
        <strain evidence="3">Shaxun</strain>
        <tissue evidence="3">Muscle</tissue>
    </source>
</reference>
<dbReference type="InterPro" id="IPR008906">
    <property type="entry name" value="HATC_C_dom"/>
</dbReference>
<dbReference type="SUPFAM" id="SSF53098">
    <property type="entry name" value="Ribonuclease H-like"/>
    <property type="match status" value="1"/>
</dbReference>
<dbReference type="InterPro" id="IPR052035">
    <property type="entry name" value="ZnF_BED_domain_contain"/>
</dbReference>
<organism evidence="3 4">
    <name type="scientific">Stichopus japonicus</name>
    <name type="common">Sea cucumber</name>
    <dbReference type="NCBI Taxonomy" id="307972"/>
    <lineage>
        <taxon>Eukaryota</taxon>
        <taxon>Metazoa</taxon>
        <taxon>Echinodermata</taxon>
        <taxon>Eleutherozoa</taxon>
        <taxon>Echinozoa</taxon>
        <taxon>Holothuroidea</taxon>
        <taxon>Aspidochirotacea</taxon>
        <taxon>Aspidochirotida</taxon>
        <taxon>Stichopodidae</taxon>
        <taxon>Apostichopus</taxon>
    </lineage>
</organism>
<evidence type="ECO:0000256" key="1">
    <source>
        <dbReference type="SAM" id="MobiDB-lite"/>
    </source>
</evidence>
<dbReference type="Proteomes" id="UP000230750">
    <property type="component" value="Unassembled WGS sequence"/>
</dbReference>
<dbReference type="SUPFAM" id="SSF140996">
    <property type="entry name" value="Hermes dimerisation domain"/>
    <property type="match status" value="1"/>
</dbReference>
<dbReference type="PANTHER" id="PTHR46481:SF9">
    <property type="entry name" value="ZINC FINGER BED DOMAIN-CONTAINING PROTEIN 1-LIKE"/>
    <property type="match status" value="1"/>
</dbReference>
<keyword evidence="4" id="KW-1185">Reference proteome</keyword>
<name>A0A2G8K0D2_STIJA</name>
<proteinExistence type="predicted"/>
<dbReference type="STRING" id="307972.A0A2G8K0D2"/>
<accession>A0A2G8K0D2</accession>